<reference evidence="2 3" key="1">
    <citation type="submission" date="2021-06" db="EMBL/GenBank/DDBJ databases">
        <authorList>
            <person name="Palmer J.M."/>
        </authorList>
    </citation>
    <scope>NUCLEOTIDE SEQUENCE [LARGE SCALE GENOMIC DNA]</scope>
    <source>
        <strain evidence="2 3">AS_MEX2019</strain>
        <tissue evidence="2">Muscle</tissue>
    </source>
</reference>
<dbReference type="Proteomes" id="UP001469553">
    <property type="component" value="Unassembled WGS sequence"/>
</dbReference>
<keyword evidence="3" id="KW-1185">Reference proteome</keyword>
<feature type="compositionally biased region" description="Basic and acidic residues" evidence="1">
    <location>
        <begin position="32"/>
        <end position="41"/>
    </location>
</feature>
<organism evidence="2 3">
    <name type="scientific">Ameca splendens</name>
    <dbReference type="NCBI Taxonomy" id="208324"/>
    <lineage>
        <taxon>Eukaryota</taxon>
        <taxon>Metazoa</taxon>
        <taxon>Chordata</taxon>
        <taxon>Craniata</taxon>
        <taxon>Vertebrata</taxon>
        <taxon>Euteleostomi</taxon>
        <taxon>Actinopterygii</taxon>
        <taxon>Neopterygii</taxon>
        <taxon>Teleostei</taxon>
        <taxon>Neoteleostei</taxon>
        <taxon>Acanthomorphata</taxon>
        <taxon>Ovalentaria</taxon>
        <taxon>Atherinomorphae</taxon>
        <taxon>Cyprinodontiformes</taxon>
        <taxon>Goodeidae</taxon>
        <taxon>Ameca</taxon>
    </lineage>
</organism>
<accession>A0ABV0XJQ1</accession>
<comment type="caution">
    <text evidence="2">The sequence shown here is derived from an EMBL/GenBank/DDBJ whole genome shotgun (WGS) entry which is preliminary data.</text>
</comment>
<proteinExistence type="predicted"/>
<evidence type="ECO:0000313" key="3">
    <source>
        <dbReference type="Proteomes" id="UP001469553"/>
    </source>
</evidence>
<protein>
    <submittedName>
        <fullName evidence="2">Uncharacterized protein</fullName>
    </submittedName>
</protein>
<sequence length="123" mass="13203">MGPAAEQVSKKPVPGQKSKKQLQNVLSGVEPAKVEPREKGQKSPSCGEELAADGVAHASGSSTEFYPKTLFMVLDIPPNRCKLDALHTKNETMADPKAEILASIRKYIGASQVRARAGDDYPI</sequence>
<dbReference type="EMBL" id="JAHRIP010004444">
    <property type="protein sequence ID" value="MEQ2281706.1"/>
    <property type="molecule type" value="Genomic_DNA"/>
</dbReference>
<gene>
    <name evidence="2" type="ORF">AMECASPLE_033165</name>
</gene>
<evidence type="ECO:0000256" key="1">
    <source>
        <dbReference type="SAM" id="MobiDB-lite"/>
    </source>
</evidence>
<name>A0ABV0XJQ1_9TELE</name>
<evidence type="ECO:0000313" key="2">
    <source>
        <dbReference type="EMBL" id="MEQ2281706.1"/>
    </source>
</evidence>
<feature type="region of interest" description="Disordered" evidence="1">
    <location>
        <begin position="1"/>
        <end position="48"/>
    </location>
</feature>